<organism evidence="1">
    <name type="scientific">Spironucleus salmonicida</name>
    <dbReference type="NCBI Taxonomy" id="348837"/>
    <lineage>
        <taxon>Eukaryota</taxon>
        <taxon>Metamonada</taxon>
        <taxon>Diplomonadida</taxon>
        <taxon>Hexamitidae</taxon>
        <taxon>Hexamitinae</taxon>
        <taxon>Spironucleus</taxon>
    </lineage>
</organism>
<dbReference type="VEuPathDB" id="GiardiaDB:SS50377_23824"/>
<dbReference type="AlphaFoldDB" id="V6LQH7"/>
<dbReference type="EMBL" id="KI546074">
    <property type="protein sequence ID" value="EST46503.1"/>
    <property type="molecule type" value="Genomic_DNA"/>
</dbReference>
<evidence type="ECO:0000313" key="2">
    <source>
        <dbReference type="EMBL" id="KAH0573889.1"/>
    </source>
</evidence>
<reference evidence="1 2" key="1">
    <citation type="journal article" date="2014" name="PLoS Genet.">
        <title>The Genome of Spironucleus salmonicida Highlights a Fish Pathogen Adapted to Fluctuating Environments.</title>
        <authorList>
            <person name="Xu F."/>
            <person name="Jerlstrom-Hultqvist J."/>
            <person name="Einarsson E."/>
            <person name="Astvaldsson A."/>
            <person name="Svard S.G."/>
            <person name="Andersson J.O."/>
        </authorList>
    </citation>
    <scope>NUCLEOTIDE SEQUENCE</scope>
    <source>
        <strain evidence="2">ATCC 50377</strain>
    </source>
</reference>
<keyword evidence="3" id="KW-1185">Reference proteome</keyword>
<evidence type="ECO:0000313" key="3">
    <source>
        <dbReference type="Proteomes" id="UP000018208"/>
    </source>
</evidence>
<dbReference type="EMBL" id="AUWU02000004">
    <property type="protein sequence ID" value="KAH0573889.1"/>
    <property type="molecule type" value="Genomic_DNA"/>
</dbReference>
<sequence length="79" mass="9080">MRKAKSIQLSNLQITQTQGNPSIDYIKSPKSQTHMNKMFDTLEINILVGTQNLQAMHKRLNKLLQLSQDLEQKVAEMIL</sequence>
<reference evidence="2" key="2">
    <citation type="submission" date="2020-12" db="EMBL/GenBank/DDBJ databases">
        <title>New Spironucleus salmonicida genome in near-complete chromosomes.</title>
        <authorList>
            <person name="Xu F."/>
            <person name="Kurt Z."/>
            <person name="Jimenez-Gonzalez A."/>
            <person name="Astvaldsson A."/>
            <person name="Andersson J.O."/>
            <person name="Svard S.G."/>
        </authorList>
    </citation>
    <scope>NUCLEOTIDE SEQUENCE</scope>
    <source>
        <strain evidence="2">ATCC 50377</strain>
    </source>
</reference>
<dbReference type="Proteomes" id="UP000018208">
    <property type="component" value="Unassembled WGS sequence"/>
</dbReference>
<protein>
    <submittedName>
        <fullName evidence="1">Uncharacterized protein</fullName>
    </submittedName>
</protein>
<name>V6LQH7_9EUKA</name>
<gene>
    <name evidence="1" type="ORF">SS50377_13584</name>
    <name evidence="2" type="ORF">SS50377_23824</name>
</gene>
<proteinExistence type="predicted"/>
<evidence type="ECO:0000313" key="1">
    <source>
        <dbReference type="EMBL" id="EST46503.1"/>
    </source>
</evidence>
<accession>V6LQH7</accession>